<name>A0A0V1I3G9_TRIPS</name>
<evidence type="ECO:0000259" key="11">
    <source>
        <dbReference type="Pfam" id="PF03807"/>
    </source>
</evidence>
<dbReference type="EMBL" id="JYDS01000297">
    <property type="protein sequence ID" value="KRZ16967.1"/>
    <property type="molecule type" value="Genomic_DNA"/>
</dbReference>
<evidence type="ECO:0000313" key="13">
    <source>
        <dbReference type="EMBL" id="KRZ16967.1"/>
    </source>
</evidence>
<dbReference type="Proteomes" id="UP000054805">
    <property type="component" value="Unassembled WGS sequence"/>
</dbReference>
<keyword evidence="6" id="KW-0521">NADP</keyword>
<dbReference type="Pfam" id="PF03807">
    <property type="entry name" value="F420_oxidored"/>
    <property type="match status" value="1"/>
</dbReference>
<dbReference type="InterPro" id="IPR029036">
    <property type="entry name" value="P5CR_dimer"/>
</dbReference>
<comment type="similarity">
    <text evidence="3">Belongs to the pyrroline-5-carboxylate reductase family.</text>
</comment>
<dbReference type="Pfam" id="PF11221">
    <property type="entry name" value="Med21"/>
    <property type="match status" value="1"/>
</dbReference>
<dbReference type="HAMAP" id="MF_01925">
    <property type="entry name" value="P5C_reductase"/>
    <property type="match status" value="1"/>
</dbReference>
<dbReference type="InterPro" id="IPR036291">
    <property type="entry name" value="NAD(P)-bd_dom_sf"/>
</dbReference>
<comment type="caution">
    <text evidence="13">The sequence shown here is derived from an EMBL/GenBank/DDBJ whole genome shotgun (WGS) entry which is preliminary data.</text>
</comment>
<dbReference type="SUPFAM" id="SSF140718">
    <property type="entry name" value="Mediator hinge subcomplex-like"/>
    <property type="match status" value="1"/>
</dbReference>
<keyword evidence="10" id="KW-0539">Nucleus</keyword>
<dbReference type="PANTHER" id="PTHR11645">
    <property type="entry name" value="PYRROLINE-5-CARBOXYLATE REDUCTASE"/>
    <property type="match status" value="1"/>
</dbReference>
<dbReference type="GO" id="GO:0016592">
    <property type="term" value="C:mediator complex"/>
    <property type="evidence" value="ECO:0007669"/>
    <property type="project" value="InterPro"/>
</dbReference>
<evidence type="ECO:0000256" key="10">
    <source>
        <dbReference type="ARBA" id="ARBA00023242"/>
    </source>
</evidence>
<keyword evidence="5" id="KW-0641">Proline biosynthesis</keyword>
<dbReference type="UniPathway" id="UPA00098">
    <property type="reaction ID" value="UER00361"/>
</dbReference>
<accession>A0A0V1I3G9</accession>
<protein>
    <recommendedName>
        <fullName evidence="4">pyrroline-5-carboxylate reductase</fullName>
        <ecNumber evidence="4">1.5.1.2</ecNumber>
    </recommendedName>
</protein>
<dbReference type="GO" id="GO:0004735">
    <property type="term" value="F:pyrroline-5-carboxylate reductase activity"/>
    <property type="evidence" value="ECO:0007669"/>
    <property type="project" value="UniProtKB-EC"/>
</dbReference>
<dbReference type="SUPFAM" id="SSF48179">
    <property type="entry name" value="6-phosphogluconate dehydrogenase C-terminal domain-like"/>
    <property type="match status" value="1"/>
</dbReference>
<evidence type="ECO:0000256" key="3">
    <source>
        <dbReference type="ARBA" id="ARBA00005525"/>
    </source>
</evidence>
<evidence type="ECO:0000256" key="9">
    <source>
        <dbReference type="ARBA" id="ARBA00023163"/>
    </source>
</evidence>
<organism evidence="13 14">
    <name type="scientific">Trichinella pseudospiralis</name>
    <name type="common">Parasitic roundworm</name>
    <dbReference type="NCBI Taxonomy" id="6337"/>
    <lineage>
        <taxon>Eukaryota</taxon>
        <taxon>Metazoa</taxon>
        <taxon>Ecdysozoa</taxon>
        <taxon>Nematoda</taxon>
        <taxon>Enoplea</taxon>
        <taxon>Dorylaimia</taxon>
        <taxon>Trichinellida</taxon>
        <taxon>Trichinellidae</taxon>
        <taxon>Trichinella</taxon>
    </lineage>
</organism>
<keyword evidence="14" id="KW-1185">Reference proteome</keyword>
<feature type="domain" description="Pyrroline-5-carboxylate reductase dimerisation" evidence="12">
    <location>
        <begin position="357"/>
        <end position="458"/>
    </location>
</feature>
<dbReference type="InterPro" id="IPR037212">
    <property type="entry name" value="Med7/Med21-like"/>
</dbReference>
<evidence type="ECO:0000256" key="2">
    <source>
        <dbReference type="ARBA" id="ARBA00005205"/>
    </source>
</evidence>
<evidence type="ECO:0000256" key="6">
    <source>
        <dbReference type="ARBA" id="ARBA00022857"/>
    </source>
</evidence>
<dbReference type="GO" id="GO:0055129">
    <property type="term" value="P:L-proline biosynthetic process"/>
    <property type="evidence" value="ECO:0007669"/>
    <property type="project" value="UniProtKB-UniPathway"/>
</dbReference>
<evidence type="ECO:0000256" key="7">
    <source>
        <dbReference type="ARBA" id="ARBA00023002"/>
    </source>
</evidence>
<feature type="domain" description="Pyrroline-5-carboxylate reductase catalytic N-terminal" evidence="11">
    <location>
        <begin position="204"/>
        <end position="294"/>
    </location>
</feature>
<gene>
    <name evidence="13" type="primary">PROC1</name>
    <name evidence="13" type="ORF">T4B_14706</name>
</gene>
<evidence type="ECO:0000256" key="4">
    <source>
        <dbReference type="ARBA" id="ARBA00012855"/>
    </source>
</evidence>
<dbReference type="SUPFAM" id="SSF51735">
    <property type="entry name" value="NAD(P)-binding Rossmann-fold domains"/>
    <property type="match status" value="1"/>
</dbReference>
<keyword evidence="9" id="KW-0804">Transcription</keyword>
<dbReference type="NCBIfam" id="TIGR00112">
    <property type="entry name" value="proC"/>
    <property type="match status" value="1"/>
</dbReference>
<dbReference type="PANTHER" id="PTHR11645:SF62">
    <property type="entry name" value="PYRROLINE-5-CARBOXYLATE REDUCTASE"/>
    <property type="match status" value="1"/>
</dbReference>
<comment type="subcellular location">
    <subcellularLocation>
        <location evidence="1">Nucleus</location>
    </subcellularLocation>
</comment>
<evidence type="ECO:0000256" key="5">
    <source>
        <dbReference type="ARBA" id="ARBA00022650"/>
    </source>
</evidence>
<proteinExistence type="inferred from homology"/>
<dbReference type="Gene3D" id="6.10.280.10">
    <property type="entry name" value="Mediator complex, subunit Med21"/>
    <property type="match status" value="1"/>
</dbReference>
<evidence type="ECO:0000256" key="8">
    <source>
        <dbReference type="ARBA" id="ARBA00023015"/>
    </source>
</evidence>
<dbReference type="EC" id="1.5.1.2" evidence="4"/>
<keyword evidence="7" id="KW-0560">Oxidoreductase</keyword>
<dbReference type="InterPro" id="IPR008927">
    <property type="entry name" value="6-PGluconate_DH-like_C_sf"/>
</dbReference>
<sequence>MPTSLVFVQELSSPNLEEFSSLNSYIPFLQPQFTLTTEQQHKQHLQTFTTFHWCFKFEKPCSVTDLITMSDRLTQLQDCINELASQICNSTGVLQQAAPPSNFENNDQFSTGAEDNAELFAKLVASTSSDIDMLVDLLPNEEPSQDLQKEQFSELNHLNSEAAESLRLSVERGQVLLERIKNIFITMTTQKISPSEDSFFNMNIGFVGAGKMGQAMIRGKFAAQKITASAPVEDRHYLDEISKVNINVTHSNLDLARTSDVIIFAIPPSISWTVVSEMKNTLNNDKLILSIMNGVAMNTIEQAAGKKLRIARAMPNMAATVRRSATAYALNERCTSEDEALVNGLLSCVGCAVRLPENLINSATGLSGCGPAYMFTVLEAMAEGGVKAGLPRDIAQQLAVNTMLGSAEMVIQTGKHPTILRESIESPGGSTVVGVHELEKAAFRSALINAVEAATNHAFKQDNIQI</sequence>
<comment type="pathway">
    <text evidence="2">Amino-acid biosynthesis; L-proline biosynthesis; L-proline from L-glutamate 5-semialdehyde: step 1/1.</text>
</comment>
<dbReference type="Gene3D" id="3.40.50.720">
    <property type="entry name" value="NAD(P)-binding Rossmann-like Domain"/>
    <property type="match status" value="1"/>
</dbReference>
<dbReference type="Gene3D" id="1.10.3730.10">
    <property type="entry name" value="ProC C-terminal domain-like"/>
    <property type="match status" value="1"/>
</dbReference>
<dbReference type="InterPro" id="IPR028939">
    <property type="entry name" value="P5C_Rdtase_cat_N"/>
</dbReference>
<keyword evidence="8" id="KW-0805">Transcription regulation</keyword>
<reference evidence="13 14" key="1">
    <citation type="submission" date="2015-01" db="EMBL/GenBank/DDBJ databases">
        <title>Evolution of Trichinella species and genotypes.</title>
        <authorList>
            <person name="Korhonen P.K."/>
            <person name="Edoardo P."/>
            <person name="Giuseppe L.R."/>
            <person name="Gasser R.B."/>
        </authorList>
    </citation>
    <scope>NUCLEOTIDE SEQUENCE [LARGE SCALE GENOMIC DNA]</scope>
    <source>
        <strain evidence="13">ISS588</strain>
    </source>
</reference>
<dbReference type="AlphaFoldDB" id="A0A0V1I3G9"/>
<evidence type="ECO:0000256" key="1">
    <source>
        <dbReference type="ARBA" id="ARBA00004123"/>
    </source>
</evidence>
<dbReference type="Pfam" id="PF14748">
    <property type="entry name" value="P5CR_dimer"/>
    <property type="match status" value="1"/>
</dbReference>
<dbReference type="FunFam" id="1.10.3730.10:FF:000001">
    <property type="entry name" value="Pyrroline-5-carboxylate reductase"/>
    <property type="match status" value="1"/>
</dbReference>
<dbReference type="InterPro" id="IPR021384">
    <property type="entry name" value="Mediator_Med21"/>
</dbReference>
<evidence type="ECO:0000313" key="14">
    <source>
        <dbReference type="Proteomes" id="UP000054805"/>
    </source>
</evidence>
<evidence type="ECO:0000259" key="12">
    <source>
        <dbReference type="Pfam" id="PF14748"/>
    </source>
</evidence>
<keyword evidence="5" id="KW-0028">Amino-acid biosynthesis</keyword>
<dbReference type="InterPro" id="IPR000304">
    <property type="entry name" value="Pyrroline-COOH_reductase"/>
</dbReference>